<reference evidence="3 4" key="1">
    <citation type="submission" date="2018-07" db="EMBL/GenBank/DDBJ databases">
        <title>Genomic Encyclopedia of Type Strains, Phase IV (KMG-IV): sequencing the most valuable type-strain genomes for metagenomic binning, comparative biology and taxonomic classification.</title>
        <authorList>
            <person name="Goeker M."/>
        </authorList>
    </citation>
    <scope>NUCLEOTIDE SEQUENCE [LARGE SCALE GENOMIC DNA]</scope>
    <source>
        <strain evidence="3 4">DSM 21634</strain>
    </source>
</reference>
<keyword evidence="4" id="KW-1185">Reference proteome</keyword>
<sequence>MIETIRLAGVATYVQGPQSLRNLKGVNYLYGANGSGKTTISRVIADPAHSDHSHCTLTWKGGRPIDALVYNRDFVEENFGGEDIKGVFTVGKRSVEAVQEIARLKSQATELIEKIADRRSTLKGTDLEVVGGKLGELAELGKKLQAKCWQQKVQHEGQFAGALEGYRNDKSKFLRKVLETRSATPASGFRAAAIDEMRERAKTVYGPSKAVESLIPNPSAARLVALESSPILAKVVVGKKDVDVAALIEKLGNSDWVKQGQPYLAESAGACPFCQQQLPHNLEDSLSKYFDEAFLTDTAAIAALESEYQREAHVWLMAISEPLNAKHPRVDVEKLRALRDAASARIDANLLLIATKRREPSRPVALQSSAEATEATLAPLSIANDAIKAHNLTVANLVTEKARLTTEVWHHIVDVELKADLDEHFRKATGIQRAVDRLNEQIDKFENDVKTVEAKIQDLEKEATSVQPTVDEINKLLTSYGFTSFSIERDGSRDRYRLRRADGSSARKTLSEGERTFITFLYFYFLAQGSASGTGTQNERVVVLDDPVSSLDSDVLFIVSSLIHRLIESIRRRQGPVKQLFVLTHNVHFHKEVSFDSNRKKVSLQDETFWIVRKVGGHSCVEFHDGNPVSSSYEMLWTELRRPGPPQPGVQNTLRRILETYFKILGGWDLNKLWEKFEPADQPVCKSLFSWVNAGSHGALDDLHLALDDSSIERHLRVFKKVFEVSEHLPHYRMMMREAVEATEEASKHTIPP</sequence>
<name>A0A368XX37_9BURK</name>
<feature type="coiled-coil region" evidence="1">
    <location>
        <begin position="428"/>
        <end position="462"/>
    </location>
</feature>
<dbReference type="PANTHER" id="PTHR32182:SF22">
    <property type="entry name" value="ATP-DEPENDENT ENDONUCLEASE, OLD FAMILY-RELATED"/>
    <property type="match status" value="1"/>
</dbReference>
<dbReference type="EMBL" id="QPJK01000003">
    <property type="protein sequence ID" value="RCW72445.1"/>
    <property type="molecule type" value="Genomic_DNA"/>
</dbReference>
<comment type="caution">
    <text evidence="3">The sequence shown here is derived from an EMBL/GenBank/DDBJ whole genome shotgun (WGS) entry which is preliminary data.</text>
</comment>
<dbReference type="GO" id="GO:0006302">
    <property type="term" value="P:double-strand break repair"/>
    <property type="evidence" value="ECO:0007669"/>
    <property type="project" value="TreeGrafter"/>
</dbReference>
<feature type="domain" description="Protein CR006 P-loop" evidence="2">
    <location>
        <begin position="10"/>
        <end position="724"/>
    </location>
</feature>
<protein>
    <submittedName>
        <fullName evidence="3">Wobble nucleotide-excising tRNase</fullName>
    </submittedName>
</protein>
<dbReference type="AlphaFoldDB" id="A0A368XX37"/>
<dbReference type="GO" id="GO:0000731">
    <property type="term" value="P:DNA synthesis involved in DNA repair"/>
    <property type="evidence" value="ECO:0007669"/>
    <property type="project" value="TreeGrafter"/>
</dbReference>
<evidence type="ECO:0000313" key="4">
    <source>
        <dbReference type="Proteomes" id="UP000252884"/>
    </source>
</evidence>
<dbReference type="RefSeq" id="WP_170168151.1">
    <property type="nucleotide sequence ID" value="NZ_QPJK01000003.1"/>
</dbReference>
<evidence type="ECO:0000259" key="2">
    <source>
        <dbReference type="Pfam" id="PF13166"/>
    </source>
</evidence>
<dbReference type="Gene3D" id="3.40.50.300">
    <property type="entry name" value="P-loop containing nucleotide triphosphate hydrolases"/>
    <property type="match status" value="2"/>
</dbReference>
<dbReference type="Proteomes" id="UP000252884">
    <property type="component" value="Unassembled WGS sequence"/>
</dbReference>
<dbReference type="SUPFAM" id="SSF52540">
    <property type="entry name" value="P-loop containing nucleoside triphosphate hydrolases"/>
    <property type="match status" value="1"/>
</dbReference>
<proteinExistence type="predicted"/>
<dbReference type="PANTHER" id="PTHR32182">
    <property type="entry name" value="DNA REPLICATION AND REPAIR PROTEIN RECF"/>
    <property type="match status" value="1"/>
</dbReference>
<evidence type="ECO:0000256" key="1">
    <source>
        <dbReference type="SAM" id="Coils"/>
    </source>
</evidence>
<dbReference type="Pfam" id="PF13166">
    <property type="entry name" value="AAA_13"/>
    <property type="match status" value="1"/>
</dbReference>
<dbReference type="InterPro" id="IPR027417">
    <property type="entry name" value="P-loop_NTPase"/>
</dbReference>
<dbReference type="InterPro" id="IPR026866">
    <property type="entry name" value="CR006_AAA"/>
</dbReference>
<organism evidence="3 4">
    <name type="scientific">Pseudorhodoferax soli</name>
    <dbReference type="NCBI Taxonomy" id="545864"/>
    <lineage>
        <taxon>Bacteria</taxon>
        <taxon>Pseudomonadati</taxon>
        <taxon>Pseudomonadota</taxon>
        <taxon>Betaproteobacteria</taxon>
        <taxon>Burkholderiales</taxon>
        <taxon>Comamonadaceae</taxon>
    </lineage>
</organism>
<evidence type="ECO:0000313" key="3">
    <source>
        <dbReference type="EMBL" id="RCW72445.1"/>
    </source>
</evidence>
<gene>
    <name evidence="3" type="ORF">DES41_10350</name>
</gene>
<keyword evidence="1" id="KW-0175">Coiled coil</keyword>
<accession>A0A368XX37</accession>